<evidence type="ECO:0000256" key="1">
    <source>
        <dbReference type="ARBA" id="ARBA00022857"/>
    </source>
</evidence>
<dbReference type="Gene3D" id="3.40.50.720">
    <property type="entry name" value="NAD(P)-binding Rossmann-like Domain"/>
    <property type="match status" value="1"/>
</dbReference>
<dbReference type="AlphaFoldDB" id="A0AAD7EVL9"/>
<dbReference type="GO" id="GO:0016491">
    <property type="term" value="F:oxidoreductase activity"/>
    <property type="evidence" value="ECO:0007669"/>
    <property type="project" value="UniProtKB-KW"/>
</dbReference>
<evidence type="ECO:0000313" key="4">
    <source>
        <dbReference type="EMBL" id="KAJ7352423.1"/>
    </source>
</evidence>
<dbReference type="PANTHER" id="PTHR47706:SF9">
    <property type="entry name" value="NMRA-LIKE DOMAIN-CONTAINING PROTEIN-RELATED"/>
    <property type="match status" value="1"/>
</dbReference>
<dbReference type="Pfam" id="PF05368">
    <property type="entry name" value="NmrA"/>
    <property type="match status" value="1"/>
</dbReference>
<dbReference type="PANTHER" id="PTHR47706">
    <property type="entry name" value="NMRA-LIKE FAMILY PROTEIN"/>
    <property type="match status" value="1"/>
</dbReference>
<evidence type="ECO:0000259" key="3">
    <source>
        <dbReference type="Pfam" id="PF05368"/>
    </source>
</evidence>
<dbReference type="SUPFAM" id="SSF51735">
    <property type="entry name" value="NAD(P)-binding Rossmann-fold domains"/>
    <property type="match status" value="1"/>
</dbReference>
<evidence type="ECO:0000256" key="2">
    <source>
        <dbReference type="ARBA" id="ARBA00023002"/>
    </source>
</evidence>
<comment type="caution">
    <text evidence="4">The sequence shown here is derived from an EMBL/GenBank/DDBJ whole genome shotgun (WGS) entry which is preliminary data.</text>
</comment>
<name>A0AAD7EVL9_9AGAR</name>
<keyword evidence="2" id="KW-0560">Oxidoreductase</keyword>
<dbReference type="InterPro" id="IPR008030">
    <property type="entry name" value="NmrA-like"/>
</dbReference>
<gene>
    <name evidence="4" type="ORF">DFH08DRAFT_740321</name>
</gene>
<proteinExistence type="predicted"/>
<reference evidence="4" key="1">
    <citation type="submission" date="2023-03" db="EMBL/GenBank/DDBJ databases">
        <title>Massive genome expansion in bonnet fungi (Mycena s.s.) driven by repeated elements and novel gene families across ecological guilds.</title>
        <authorList>
            <consortium name="Lawrence Berkeley National Laboratory"/>
            <person name="Harder C.B."/>
            <person name="Miyauchi S."/>
            <person name="Viragh M."/>
            <person name="Kuo A."/>
            <person name="Thoen E."/>
            <person name="Andreopoulos B."/>
            <person name="Lu D."/>
            <person name="Skrede I."/>
            <person name="Drula E."/>
            <person name="Henrissat B."/>
            <person name="Morin E."/>
            <person name="Kohler A."/>
            <person name="Barry K."/>
            <person name="LaButti K."/>
            <person name="Morin E."/>
            <person name="Salamov A."/>
            <person name="Lipzen A."/>
            <person name="Mereny Z."/>
            <person name="Hegedus B."/>
            <person name="Baldrian P."/>
            <person name="Stursova M."/>
            <person name="Weitz H."/>
            <person name="Taylor A."/>
            <person name="Grigoriev I.V."/>
            <person name="Nagy L.G."/>
            <person name="Martin F."/>
            <person name="Kauserud H."/>
        </authorList>
    </citation>
    <scope>NUCLEOTIDE SEQUENCE</scope>
    <source>
        <strain evidence="4">CBHHK002</strain>
    </source>
</reference>
<protein>
    <recommendedName>
        <fullName evidence="3">NmrA-like domain-containing protein</fullName>
    </recommendedName>
</protein>
<feature type="domain" description="NmrA-like" evidence="3">
    <location>
        <begin position="8"/>
        <end position="221"/>
    </location>
</feature>
<keyword evidence="1" id="KW-0521">NADP</keyword>
<keyword evidence="5" id="KW-1185">Reference proteome</keyword>
<accession>A0AAD7EVL9</accession>
<organism evidence="4 5">
    <name type="scientific">Mycena albidolilacea</name>
    <dbReference type="NCBI Taxonomy" id="1033008"/>
    <lineage>
        <taxon>Eukaryota</taxon>
        <taxon>Fungi</taxon>
        <taxon>Dikarya</taxon>
        <taxon>Basidiomycota</taxon>
        <taxon>Agaricomycotina</taxon>
        <taxon>Agaricomycetes</taxon>
        <taxon>Agaricomycetidae</taxon>
        <taxon>Agaricales</taxon>
        <taxon>Marasmiineae</taxon>
        <taxon>Mycenaceae</taxon>
        <taxon>Mycena</taxon>
    </lineage>
</organism>
<dbReference type="Proteomes" id="UP001218218">
    <property type="component" value="Unassembled WGS sequence"/>
</dbReference>
<dbReference type="InterPro" id="IPR036291">
    <property type="entry name" value="NAD(P)-bd_dom_sf"/>
</dbReference>
<dbReference type="InterPro" id="IPR051609">
    <property type="entry name" value="NmrA/Isoflavone_reductase-like"/>
</dbReference>
<sequence length="284" mass="29730">MSVYKSFAVIGGGTVGLPVVNALAAKNVAVVLLSRPGSSTKTAPPGVQVVQVDLTDTAAVAAVFKEHKVDVALSTVGRGGVVAQKLLVDAAKLGAVKLFFPSEYGMPTDIVGASTEGPLAAKNHIAAYLKSVNIPSTRVFTGPFIEFIPWLVDYSDGGKFKVVGQGEVQISFTSITDIAGFLAYILTSLPPSELENRVLRLEGERTSLKDLAAQFKTSVERVDSFPGEGGQIKTALHNVIEAGAGSTGWDWAKNAEGTGSNAAGSANALWPGHQWKSIKEVHNL</sequence>
<evidence type="ECO:0000313" key="5">
    <source>
        <dbReference type="Proteomes" id="UP001218218"/>
    </source>
</evidence>
<dbReference type="EMBL" id="JARIHO010000012">
    <property type="protein sequence ID" value="KAJ7352423.1"/>
    <property type="molecule type" value="Genomic_DNA"/>
</dbReference>